<dbReference type="EMBL" id="CAJPDS010000026">
    <property type="protein sequence ID" value="CAF9920587.1"/>
    <property type="molecule type" value="Genomic_DNA"/>
</dbReference>
<dbReference type="GO" id="GO:0046404">
    <property type="term" value="F:ATP-dependent polydeoxyribonucleotide 5'-hydroxyl-kinase activity"/>
    <property type="evidence" value="ECO:0007669"/>
    <property type="project" value="TreeGrafter"/>
</dbReference>
<sequence length="429" mass="48122">MPADLKRTSSARGSVSPPPSKRKVESTTTNKAVANFFTPSSKKEPDRLVWRVVDETLLIGTYTPKSDEPRSKRTKIAAFDLDSTLIKTTSGKLFSQDATDWQWWNPSVPATLRQLYMDGYNIAILTNQGRLSLKTDSKSIKQDQRSLTVFKSKVNAILSHFGFPLILLAATGRDKYRKPRMGMWNELLEDLDLDIDDGPDLEASFFVGDAGGRPAMSGVQADHSCSDRDLATNVGIEFKTPEEFFLNEKPRSYSRVFDPRDFLDQLVDGVVAPITKANALDVVTFCGSPAAGKSTFFWTALKPLGYERVNQDILKSAEHPSSLVRYNTNADIDTRAVWVQLAKKFGIPIRCIYFTAPAKLCEHNDTVRALAEGIFNPEKRQILPHAAFSSYASRFQEPSLTEGFHDITKIDFQFQGDAVQRQAWAKYWI</sequence>
<evidence type="ECO:0000313" key="2">
    <source>
        <dbReference type="EMBL" id="CAF9920587.1"/>
    </source>
</evidence>
<dbReference type="Proteomes" id="UP000664521">
    <property type="component" value="Unassembled WGS sequence"/>
</dbReference>
<dbReference type="NCBIfam" id="TIGR01664">
    <property type="entry name" value="DNA-3'-Pase"/>
    <property type="match status" value="1"/>
</dbReference>
<dbReference type="Gene3D" id="3.40.50.1000">
    <property type="entry name" value="HAD superfamily/HAD-like"/>
    <property type="match status" value="1"/>
</dbReference>
<dbReference type="Pfam" id="PF08645">
    <property type="entry name" value="PNK3P"/>
    <property type="match status" value="1"/>
</dbReference>
<dbReference type="InterPro" id="IPR006551">
    <property type="entry name" value="Polynucleotide_phosphatase"/>
</dbReference>
<dbReference type="OrthoDB" id="19045at2759"/>
<dbReference type="SUPFAM" id="SSF56784">
    <property type="entry name" value="HAD-like"/>
    <property type="match status" value="1"/>
</dbReference>
<organism evidence="2 3">
    <name type="scientific">Heterodermia speciosa</name>
    <dbReference type="NCBI Taxonomy" id="116794"/>
    <lineage>
        <taxon>Eukaryota</taxon>
        <taxon>Fungi</taxon>
        <taxon>Dikarya</taxon>
        <taxon>Ascomycota</taxon>
        <taxon>Pezizomycotina</taxon>
        <taxon>Lecanoromycetes</taxon>
        <taxon>OSLEUM clade</taxon>
        <taxon>Lecanoromycetidae</taxon>
        <taxon>Caliciales</taxon>
        <taxon>Physciaceae</taxon>
        <taxon>Heterodermia</taxon>
    </lineage>
</organism>
<accession>A0A8H3IA54</accession>
<dbReference type="InterPro" id="IPR013954">
    <property type="entry name" value="PNK3P"/>
</dbReference>
<feature type="region of interest" description="Disordered" evidence="1">
    <location>
        <begin position="1"/>
        <end position="28"/>
    </location>
</feature>
<comment type="caution">
    <text evidence="2">The sequence shown here is derived from an EMBL/GenBank/DDBJ whole genome shotgun (WGS) entry which is preliminary data.</text>
</comment>
<dbReference type="InterPro" id="IPR023214">
    <property type="entry name" value="HAD_sf"/>
</dbReference>
<name>A0A8H3IA54_9LECA</name>
<evidence type="ECO:0000256" key="1">
    <source>
        <dbReference type="SAM" id="MobiDB-lite"/>
    </source>
</evidence>
<dbReference type="Gene3D" id="3.40.50.300">
    <property type="entry name" value="P-loop containing nucleotide triphosphate hydrolases"/>
    <property type="match status" value="1"/>
</dbReference>
<dbReference type="NCBIfam" id="TIGR01662">
    <property type="entry name" value="HAD-SF-IIIA"/>
    <property type="match status" value="1"/>
</dbReference>
<dbReference type="InterPro" id="IPR036412">
    <property type="entry name" value="HAD-like_sf"/>
</dbReference>
<dbReference type="GO" id="GO:0006281">
    <property type="term" value="P:DNA repair"/>
    <property type="evidence" value="ECO:0007669"/>
    <property type="project" value="TreeGrafter"/>
</dbReference>
<dbReference type="InterPro" id="IPR027417">
    <property type="entry name" value="P-loop_NTPase"/>
</dbReference>
<keyword evidence="3" id="KW-1185">Reference proteome</keyword>
<protein>
    <submittedName>
        <fullName evidence="2">Uncharacterized protein</fullName>
    </submittedName>
</protein>
<dbReference type="InterPro" id="IPR006549">
    <property type="entry name" value="HAD-SF_hydro_IIIA"/>
</dbReference>
<dbReference type="SUPFAM" id="SSF52540">
    <property type="entry name" value="P-loop containing nucleoside triphosphate hydrolases"/>
    <property type="match status" value="1"/>
</dbReference>
<dbReference type="PANTHER" id="PTHR12083:SF9">
    <property type="entry name" value="BIFUNCTIONAL POLYNUCLEOTIDE PHOSPHATASE_KINASE"/>
    <property type="match status" value="1"/>
</dbReference>
<gene>
    <name evidence="2" type="ORF">HETSPECPRED_004295</name>
</gene>
<dbReference type="GO" id="GO:0003690">
    <property type="term" value="F:double-stranded DNA binding"/>
    <property type="evidence" value="ECO:0007669"/>
    <property type="project" value="TreeGrafter"/>
</dbReference>
<proteinExistence type="predicted"/>
<dbReference type="AlphaFoldDB" id="A0A8H3IA54"/>
<reference evidence="2" key="1">
    <citation type="submission" date="2021-03" db="EMBL/GenBank/DDBJ databases">
        <authorList>
            <person name="Tagirdzhanova G."/>
        </authorList>
    </citation>
    <scope>NUCLEOTIDE SEQUENCE</scope>
</reference>
<dbReference type="GO" id="GO:0046403">
    <property type="term" value="F:polynucleotide 3'-phosphatase activity"/>
    <property type="evidence" value="ECO:0007669"/>
    <property type="project" value="TreeGrafter"/>
</dbReference>
<dbReference type="Pfam" id="PF13671">
    <property type="entry name" value="AAA_33"/>
    <property type="match status" value="1"/>
</dbReference>
<dbReference type="PANTHER" id="PTHR12083">
    <property type="entry name" value="BIFUNCTIONAL POLYNUCLEOTIDE PHOSPHATASE/KINASE"/>
    <property type="match status" value="1"/>
</dbReference>
<evidence type="ECO:0000313" key="3">
    <source>
        <dbReference type="Proteomes" id="UP000664521"/>
    </source>
</evidence>